<comment type="similarity">
    <text evidence="7">Belongs to the binding-protein-dependent transport system permease family.</text>
</comment>
<dbReference type="EMBL" id="JAAOIW010000006">
    <property type="protein sequence ID" value="NHN31780.1"/>
    <property type="molecule type" value="Genomic_DNA"/>
</dbReference>
<dbReference type="PANTHER" id="PTHR30151:SF38">
    <property type="entry name" value="ALIPHATIC SULFONATES TRANSPORT PERMEASE PROTEIN SSUC-RELATED"/>
    <property type="match status" value="1"/>
</dbReference>
<dbReference type="Gene3D" id="1.10.3720.10">
    <property type="entry name" value="MetI-like"/>
    <property type="match status" value="1"/>
</dbReference>
<feature type="domain" description="ABC transmembrane type-1" evidence="8">
    <location>
        <begin position="86"/>
        <end position="266"/>
    </location>
</feature>
<dbReference type="SUPFAM" id="SSF161098">
    <property type="entry name" value="MetI-like"/>
    <property type="match status" value="1"/>
</dbReference>
<feature type="transmembrane region" description="Helical" evidence="7">
    <location>
        <begin position="94"/>
        <end position="116"/>
    </location>
</feature>
<keyword evidence="5 7" id="KW-1133">Transmembrane helix</keyword>
<feature type="transmembrane region" description="Helical" evidence="7">
    <location>
        <begin position="215"/>
        <end position="236"/>
    </location>
</feature>
<dbReference type="InterPro" id="IPR000515">
    <property type="entry name" value="MetI-like"/>
</dbReference>
<keyword evidence="2 7" id="KW-0813">Transport</keyword>
<evidence type="ECO:0000256" key="7">
    <source>
        <dbReference type="RuleBase" id="RU363032"/>
    </source>
</evidence>
<evidence type="ECO:0000313" key="10">
    <source>
        <dbReference type="Proteomes" id="UP001165962"/>
    </source>
</evidence>
<reference evidence="9" key="1">
    <citation type="submission" date="2020-03" db="EMBL/GenBank/DDBJ databases">
        <title>Draft sequencing of Paenibacilllus sp. S3N08.</title>
        <authorList>
            <person name="Kim D.-U."/>
        </authorList>
    </citation>
    <scope>NUCLEOTIDE SEQUENCE</scope>
    <source>
        <strain evidence="9">S3N08</strain>
    </source>
</reference>
<dbReference type="PROSITE" id="PS50928">
    <property type="entry name" value="ABC_TM1"/>
    <property type="match status" value="1"/>
</dbReference>
<evidence type="ECO:0000256" key="6">
    <source>
        <dbReference type="ARBA" id="ARBA00023136"/>
    </source>
</evidence>
<name>A0ABX0J8R0_9BACL</name>
<comment type="subcellular location">
    <subcellularLocation>
        <location evidence="1 7">Cell membrane</location>
        <topology evidence="1 7">Multi-pass membrane protein</topology>
    </subcellularLocation>
</comment>
<dbReference type="Pfam" id="PF00528">
    <property type="entry name" value="BPD_transp_1"/>
    <property type="match status" value="1"/>
</dbReference>
<dbReference type="Proteomes" id="UP001165962">
    <property type="component" value="Unassembled WGS sequence"/>
</dbReference>
<keyword evidence="10" id="KW-1185">Reference proteome</keyword>
<feature type="transmembrane region" description="Helical" evidence="7">
    <location>
        <begin position="128"/>
        <end position="146"/>
    </location>
</feature>
<evidence type="ECO:0000256" key="3">
    <source>
        <dbReference type="ARBA" id="ARBA00022475"/>
    </source>
</evidence>
<evidence type="ECO:0000256" key="4">
    <source>
        <dbReference type="ARBA" id="ARBA00022692"/>
    </source>
</evidence>
<protein>
    <submittedName>
        <fullName evidence="9">ABC transporter permease</fullName>
    </submittedName>
</protein>
<accession>A0ABX0J8R0</accession>
<keyword evidence="6 7" id="KW-0472">Membrane</keyword>
<feature type="transmembrane region" description="Helical" evidence="7">
    <location>
        <begin position="32"/>
        <end position="52"/>
    </location>
</feature>
<feature type="transmembrane region" description="Helical" evidence="7">
    <location>
        <begin position="152"/>
        <end position="171"/>
    </location>
</feature>
<comment type="caution">
    <text evidence="9">The sequence shown here is derived from an EMBL/GenBank/DDBJ whole genome shotgun (WGS) entry which is preliminary data.</text>
</comment>
<proteinExistence type="inferred from homology"/>
<dbReference type="InterPro" id="IPR035906">
    <property type="entry name" value="MetI-like_sf"/>
</dbReference>
<keyword evidence="3" id="KW-1003">Cell membrane</keyword>
<dbReference type="RefSeq" id="WP_166152070.1">
    <property type="nucleotide sequence ID" value="NZ_JAAOIW010000006.1"/>
</dbReference>
<organism evidence="9 10">
    <name type="scientific">Paenibacillus agricola</name>
    <dbReference type="NCBI Taxonomy" id="2716264"/>
    <lineage>
        <taxon>Bacteria</taxon>
        <taxon>Bacillati</taxon>
        <taxon>Bacillota</taxon>
        <taxon>Bacilli</taxon>
        <taxon>Bacillales</taxon>
        <taxon>Paenibacillaceae</taxon>
        <taxon>Paenibacillus</taxon>
    </lineage>
</organism>
<evidence type="ECO:0000256" key="5">
    <source>
        <dbReference type="ARBA" id="ARBA00022989"/>
    </source>
</evidence>
<evidence type="ECO:0000313" key="9">
    <source>
        <dbReference type="EMBL" id="NHN31780.1"/>
    </source>
</evidence>
<evidence type="ECO:0000256" key="2">
    <source>
        <dbReference type="ARBA" id="ARBA00022448"/>
    </source>
</evidence>
<evidence type="ECO:0000259" key="8">
    <source>
        <dbReference type="PROSITE" id="PS50928"/>
    </source>
</evidence>
<evidence type="ECO:0000256" key="1">
    <source>
        <dbReference type="ARBA" id="ARBA00004651"/>
    </source>
</evidence>
<sequence length="283" mass="31572">MNSKLIQSSPIHQAAELQLPLKRTEPLYKRRVYKLLSGLTLPVVVLILWQVLGDKEYISTLLFPTPTTILDAFWNLYLTGELIDNLKISLVRMLSGFALGASLGLLIGLLVGLVWYVEKALDPTIQMIRMVPHLALTTLFVLWFGIGETAKILLIAKGSFFPLYINAYLGIRNIDTKYFDVARVLGFSRSKQLTRLIIPAIMPNLFLGIRLSVAISWLGLVVAEIMGSTSGIGYLMMDARAMSMTSTVFVGIVLFAVLGKASDLLVVSLERYMLRWRDSFQGL</sequence>
<feature type="transmembrane region" description="Helical" evidence="7">
    <location>
        <begin position="248"/>
        <end position="269"/>
    </location>
</feature>
<dbReference type="CDD" id="cd06261">
    <property type="entry name" value="TM_PBP2"/>
    <property type="match status" value="1"/>
</dbReference>
<gene>
    <name evidence="9" type="ORF">G9U52_18250</name>
</gene>
<dbReference type="PANTHER" id="PTHR30151">
    <property type="entry name" value="ALKANE SULFONATE ABC TRANSPORTER-RELATED, MEMBRANE SUBUNIT"/>
    <property type="match status" value="1"/>
</dbReference>
<keyword evidence="4 7" id="KW-0812">Transmembrane</keyword>